<dbReference type="Proteomes" id="UP000549394">
    <property type="component" value="Unassembled WGS sequence"/>
</dbReference>
<sequence>MRIKLIKLLKFLFLLSSLSILNSTAVYKSCLHALQNNNFISNTYNIQSRIGGAISEIECEAIKDVGIVTVLDNNKENLTTLARTQAKYFIIVDIQYENFDDTDVTELLKTIGVCQQTMHFINAKAANFHNRFLLWDGSYTSFIANDGICNCLISEICEQTNDPQQFCAPNIQTVGNPVFSYNGKIAVLPQRLPLKRIEAGDTNDGVNRFSIGK</sequence>
<protein>
    <submittedName>
        <fullName evidence="2">Uncharacterized protein</fullName>
    </submittedName>
</protein>
<dbReference type="AlphaFoldDB" id="A0A7I8WDV4"/>
<evidence type="ECO:0000313" key="3">
    <source>
        <dbReference type="Proteomes" id="UP000549394"/>
    </source>
</evidence>
<proteinExistence type="predicted"/>
<organism evidence="2 3">
    <name type="scientific">Dimorphilus gyrociliatus</name>
    <dbReference type="NCBI Taxonomy" id="2664684"/>
    <lineage>
        <taxon>Eukaryota</taxon>
        <taxon>Metazoa</taxon>
        <taxon>Spiralia</taxon>
        <taxon>Lophotrochozoa</taxon>
        <taxon>Annelida</taxon>
        <taxon>Polychaeta</taxon>
        <taxon>Polychaeta incertae sedis</taxon>
        <taxon>Dinophilidae</taxon>
        <taxon>Dimorphilus</taxon>
    </lineage>
</organism>
<reference evidence="2 3" key="1">
    <citation type="submission" date="2020-08" db="EMBL/GenBank/DDBJ databases">
        <authorList>
            <person name="Hejnol A."/>
        </authorList>
    </citation>
    <scope>NUCLEOTIDE SEQUENCE [LARGE SCALE GENOMIC DNA]</scope>
</reference>
<evidence type="ECO:0000256" key="1">
    <source>
        <dbReference type="SAM" id="SignalP"/>
    </source>
</evidence>
<keyword evidence="1" id="KW-0732">Signal</keyword>
<feature type="chain" id="PRO_5029803363" evidence="1">
    <location>
        <begin position="24"/>
        <end position="213"/>
    </location>
</feature>
<name>A0A7I8WDV4_9ANNE</name>
<comment type="caution">
    <text evidence="2">The sequence shown here is derived from an EMBL/GenBank/DDBJ whole genome shotgun (WGS) entry which is preliminary data.</text>
</comment>
<keyword evidence="3" id="KW-1185">Reference proteome</keyword>
<accession>A0A7I8WDV4</accession>
<evidence type="ECO:0000313" key="2">
    <source>
        <dbReference type="EMBL" id="CAD5126358.1"/>
    </source>
</evidence>
<gene>
    <name evidence="2" type="ORF">DGYR_LOCUS13606</name>
</gene>
<feature type="signal peptide" evidence="1">
    <location>
        <begin position="1"/>
        <end position="23"/>
    </location>
</feature>
<dbReference type="EMBL" id="CAJFCJ010000044">
    <property type="protein sequence ID" value="CAD5126358.1"/>
    <property type="molecule type" value="Genomic_DNA"/>
</dbReference>